<protein>
    <recommendedName>
        <fullName evidence="7">Large ribosomal subunit protein mL54</fullName>
    </recommendedName>
</protein>
<dbReference type="GeneID" id="73472506"/>
<dbReference type="PANTHER" id="PTHR28595:SF1">
    <property type="entry name" value="LARGE RIBOSOMAL SUBUNIT PROTEIN ML54"/>
    <property type="match status" value="1"/>
</dbReference>
<organism evidence="8 9">
    <name type="scientific">[Candida] subhashii</name>
    <dbReference type="NCBI Taxonomy" id="561895"/>
    <lineage>
        <taxon>Eukaryota</taxon>
        <taxon>Fungi</taxon>
        <taxon>Dikarya</taxon>
        <taxon>Ascomycota</taxon>
        <taxon>Saccharomycotina</taxon>
        <taxon>Pichiomycetes</taxon>
        <taxon>Debaryomycetaceae</taxon>
        <taxon>Spathaspora</taxon>
    </lineage>
</organism>
<evidence type="ECO:0000256" key="2">
    <source>
        <dbReference type="ARBA" id="ARBA00022946"/>
    </source>
</evidence>
<evidence type="ECO:0000256" key="5">
    <source>
        <dbReference type="ARBA" id="ARBA00023274"/>
    </source>
</evidence>
<dbReference type="AlphaFoldDB" id="A0A8J5QED4"/>
<comment type="similarity">
    <text evidence="6">Belongs to the mitochondrion-specific ribosomal protein mL54 family.</text>
</comment>
<reference evidence="8 9" key="1">
    <citation type="journal article" date="2021" name="DNA Res.">
        <title>Genome analysis of Candida subhashii reveals its hybrid nature and dual mitochondrial genome conformations.</title>
        <authorList>
            <person name="Mixao V."/>
            <person name="Hegedusova E."/>
            <person name="Saus E."/>
            <person name="Pryszcz L.P."/>
            <person name="Cillingova A."/>
            <person name="Nosek J."/>
            <person name="Gabaldon T."/>
        </authorList>
    </citation>
    <scope>NUCLEOTIDE SEQUENCE [LARGE SCALE GENOMIC DNA]</scope>
    <source>
        <strain evidence="8 9">CBS 10753</strain>
    </source>
</reference>
<evidence type="ECO:0000256" key="7">
    <source>
        <dbReference type="ARBA" id="ARBA00035179"/>
    </source>
</evidence>
<evidence type="ECO:0000256" key="6">
    <source>
        <dbReference type="ARBA" id="ARBA00033752"/>
    </source>
</evidence>
<evidence type="ECO:0000313" key="8">
    <source>
        <dbReference type="EMBL" id="KAG7660744.1"/>
    </source>
</evidence>
<evidence type="ECO:0000256" key="3">
    <source>
        <dbReference type="ARBA" id="ARBA00022980"/>
    </source>
</evidence>
<proteinExistence type="inferred from homology"/>
<keyword evidence="4" id="KW-0496">Mitochondrion</keyword>
<evidence type="ECO:0000313" key="9">
    <source>
        <dbReference type="Proteomes" id="UP000694255"/>
    </source>
</evidence>
<dbReference type="GO" id="GO:0005762">
    <property type="term" value="C:mitochondrial large ribosomal subunit"/>
    <property type="evidence" value="ECO:0007669"/>
    <property type="project" value="TreeGrafter"/>
</dbReference>
<dbReference type="RefSeq" id="XP_049260977.1">
    <property type="nucleotide sequence ID" value="XM_049409801.1"/>
</dbReference>
<dbReference type="Proteomes" id="UP000694255">
    <property type="component" value="Unassembled WGS sequence"/>
</dbReference>
<dbReference type="InterPro" id="IPR013870">
    <property type="entry name" value="Ribosomal_mL54"/>
</dbReference>
<evidence type="ECO:0000256" key="4">
    <source>
        <dbReference type="ARBA" id="ARBA00023128"/>
    </source>
</evidence>
<evidence type="ECO:0000256" key="1">
    <source>
        <dbReference type="ARBA" id="ARBA00004173"/>
    </source>
</evidence>
<gene>
    <name evidence="8" type="ORF">J8A68_005706</name>
</gene>
<comment type="subcellular location">
    <subcellularLocation>
        <location evidence="1">Mitochondrion</location>
    </subcellularLocation>
</comment>
<dbReference type="PANTHER" id="PTHR28595">
    <property type="entry name" value="39S RIBOSOMAL PROTEIN L54, MITOCHONDRIAL"/>
    <property type="match status" value="1"/>
</dbReference>
<name>A0A8J5QED4_9ASCO</name>
<keyword evidence="9" id="KW-1185">Reference proteome</keyword>
<keyword evidence="5" id="KW-0687">Ribonucleoprotein</keyword>
<keyword evidence="3" id="KW-0689">Ribosomal protein</keyword>
<dbReference type="OrthoDB" id="10252718at2759"/>
<dbReference type="GO" id="GO:0003735">
    <property type="term" value="F:structural constituent of ribosome"/>
    <property type="evidence" value="ECO:0007669"/>
    <property type="project" value="TreeGrafter"/>
</dbReference>
<dbReference type="Pfam" id="PF08561">
    <property type="entry name" value="Ribosomal_L37"/>
    <property type="match status" value="1"/>
</dbReference>
<dbReference type="EMBL" id="JAGSYN010000274">
    <property type="protein sequence ID" value="KAG7660744.1"/>
    <property type="molecule type" value="Genomic_DNA"/>
</dbReference>
<accession>A0A8J5QED4</accession>
<keyword evidence="2" id="KW-0809">Transit peptide</keyword>
<sequence>MFRNIIKSTATIRRSIINKPASFSTSTILKNEVPKSSCPAGTVLNLKVRQRGDEPVALEDSEYPEWLWKMLDPELVREEIKNEDFMRWRKIQLRKANAKRIKQNNFMETMKK</sequence>
<comment type="caution">
    <text evidence="8">The sequence shown here is derived from an EMBL/GenBank/DDBJ whole genome shotgun (WGS) entry which is preliminary data.</text>
</comment>